<dbReference type="AlphaFoldDB" id="A0A2Y9R9T9"/>
<dbReference type="PANTHER" id="PTHR11738">
    <property type="entry name" value="MHC CLASS I NK CELL RECEPTOR"/>
    <property type="match status" value="1"/>
</dbReference>
<protein>
    <submittedName>
        <fullName evidence="7">Leukocyte-associated immunoglobulin-like receptor 1 isoform X2</fullName>
    </submittedName>
</protein>
<evidence type="ECO:0000256" key="1">
    <source>
        <dbReference type="ARBA" id="ARBA00022729"/>
    </source>
</evidence>
<feature type="region of interest" description="Disordered" evidence="4">
    <location>
        <begin position="188"/>
        <end position="210"/>
    </location>
</feature>
<dbReference type="InterPro" id="IPR036179">
    <property type="entry name" value="Ig-like_dom_sf"/>
</dbReference>
<dbReference type="GeneID" id="101358414"/>
<dbReference type="Proteomes" id="UP000248480">
    <property type="component" value="Unplaced"/>
</dbReference>
<dbReference type="PANTHER" id="PTHR11738:SF129">
    <property type="entry name" value="LEUKOCYTE-ASSOCIATED IMMUNOGLOBULIN-LIKE RECEPTOR 1"/>
    <property type="match status" value="1"/>
</dbReference>
<keyword evidence="2" id="KW-1015">Disulfide bond</keyword>
<dbReference type="SUPFAM" id="SSF48726">
    <property type="entry name" value="Immunoglobulin"/>
    <property type="match status" value="1"/>
</dbReference>
<evidence type="ECO:0000256" key="4">
    <source>
        <dbReference type="SAM" id="MobiDB-lite"/>
    </source>
</evidence>
<proteinExistence type="predicted"/>
<dbReference type="GO" id="GO:0002764">
    <property type="term" value="P:immune response-regulating signaling pathway"/>
    <property type="evidence" value="ECO:0007669"/>
    <property type="project" value="TreeGrafter"/>
</dbReference>
<keyword evidence="5" id="KW-0812">Transmembrane</keyword>
<name>A0A2Y9R9T9_TRIMA</name>
<organism evidence="6 7">
    <name type="scientific">Trichechus manatus latirostris</name>
    <name type="common">Florida manatee</name>
    <dbReference type="NCBI Taxonomy" id="127582"/>
    <lineage>
        <taxon>Eukaryota</taxon>
        <taxon>Metazoa</taxon>
        <taxon>Chordata</taxon>
        <taxon>Craniata</taxon>
        <taxon>Vertebrata</taxon>
        <taxon>Euteleostomi</taxon>
        <taxon>Mammalia</taxon>
        <taxon>Eutheria</taxon>
        <taxon>Afrotheria</taxon>
        <taxon>Sirenia</taxon>
        <taxon>Trichechidae</taxon>
        <taxon>Trichechus</taxon>
    </lineage>
</organism>
<keyword evidence="5" id="KW-0472">Membrane</keyword>
<keyword evidence="5" id="KW-1133">Transmembrane helix</keyword>
<evidence type="ECO:0000256" key="3">
    <source>
        <dbReference type="ARBA" id="ARBA00023319"/>
    </source>
</evidence>
<dbReference type="FunFam" id="2.60.40.10:FF:000049">
    <property type="entry name" value="Leukocyte immunoglobulin-like receptor subfamily B member 1"/>
    <property type="match status" value="1"/>
</dbReference>
<keyword evidence="6" id="KW-1185">Reference proteome</keyword>
<feature type="transmembrane region" description="Helical" evidence="5">
    <location>
        <begin position="158"/>
        <end position="179"/>
    </location>
</feature>
<gene>
    <name evidence="7" type="primary">LOC101358414</name>
</gene>
<dbReference type="RefSeq" id="XP_023592130.1">
    <property type="nucleotide sequence ID" value="XM_023736362.1"/>
</dbReference>
<reference evidence="7" key="1">
    <citation type="submission" date="2025-08" db="UniProtKB">
        <authorList>
            <consortium name="RefSeq"/>
        </authorList>
    </citation>
    <scope>IDENTIFICATION</scope>
</reference>
<keyword evidence="3" id="KW-0393">Immunoglobulin domain</keyword>
<dbReference type="Gene3D" id="2.60.40.10">
    <property type="entry name" value="Immunoglobulins"/>
    <property type="match status" value="1"/>
</dbReference>
<sequence>MLFPLSAAGLSILRRLQDRTGFGGCGMSPTPTALLGLVLCLGPAIQAQNGHLPKPSISVKPGCVIPWGTSVTFVCQSPRKAESFRLENVGTNQYLDVKSSPGTETEARFPIDSVKIDTAGHYSCLYSTGNHFSERSEILELVVTDTTGSQILPPELRYILIGISAVFLLCLLLLALFFLHHQRQRKHGIPRSKGEEQNPQERFGPGVDVLKSTPDMATVNGLPENDRKMDTSAPTAGNPQEVTYAQLDHWALTQGAAPAVSPQFTEPMAKSSMYASLTKR</sequence>
<accession>A0A2Y9R9T9</accession>
<dbReference type="InterPro" id="IPR050412">
    <property type="entry name" value="Ig-like_Receptors_ImmuneReg"/>
</dbReference>
<evidence type="ECO:0000313" key="7">
    <source>
        <dbReference type="RefSeq" id="XP_023592130.1"/>
    </source>
</evidence>
<keyword evidence="1" id="KW-0732">Signal</keyword>
<evidence type="ECO:0000256" key="5">
    <source>
        <dbReference type="SAM" id="Phobius"/>
    </source>
</evidence>
<evidence type="ECO:0000313" key="6">
    <source>
        <dbReference type="Proteomes" id="UP000248480"/>
    </source>
</evidence>
<evidence type="ECO:0000256" key="2">
    <source>
        <dbReference type="ARBA" id="ARBA00023157"/>
    </source>
</evidence>
<dbReference type="InterPro" id="IPR013783">
    <property type="entry name" value="Ig-like_fold"/>
</dbReference>
<dbReference type="GO" id="GO:0005886">
    <property type="term" value="C:plasma membrane"/>
    <property type="evidence" value="ECO:0007669"/>
    <property type="project" value="TreeGrafter"/>
</dbReference>
<feature type="region of interest" description="Disordered" evidence="4">
    <location>
        <begin position="220"/>
        <end position="239"/>
    </location>
</feature>